<dbReference type="PANTHER" id="PTHR47495">
    <property type="entry name" value="ALDEHYDE DEHYDROGENASE"/>
    <property type="match status" value="1"/>
</dbReference>
<gene>
    <name evidence="3" type="ORF">CU103_21060</name>
</gene>
<dbReference type="OrthoDB" id="9767994at2"/>
<dbReference type="Gene3D" id="3.90.1170.50">
    <property type="entry name" value="Aldehyde oxidase/xanthine dehydrogenase, a/b hammerhead"/>
    <property type="match status" value="1"/>
</dbReference>
<keyword evidence="1" id="KW-1133">Transmembrane helix</keyword>
<evidence type="ECO:0000313" key="4">
    <source>
        <dbReference type="Proteomes" id="UP000241764"/>
    </source>
</evidence>
<organism evidence="3 4">
    <name type="scientific">Phyllobacterium sophorae</name>
    <dbReference type="NCBI Taxonomy" id="1520277"/>
    <lineage>
        <taxon>Bacteria</taxon>
        <taxon>Pseudomonadati</taxon>
        <taxon>Pseudomonadota</taxon>
        <taxon>Alphaproteobacteria</taxon>
        <taxon>Hyphomicrobiales</taxon>
        <taxon>Phyllobacteriaceae</taxon>
        <taxon>Phyllobacterium</taxon>
    </lineage>
</organism>
<evidence type="ECO:0000259" key="2">
    <source>
        <dbReference type="SMART" id="SM01008"/>
    </source>
</evidence>
<name>A0A2P7B5X1_9HYPH</name>
<accession>A0A2P7B5X1</accession>
<dbReference type="GO" id="GO:0016491">
    <property type="term" value="F:oxidoreductase activity"/>
    <property type="evidence" value="ECO:0007669"/>
    <property type="project" value="InterPro"/>
</dbReference>
<keyword evidence="1" id="KW-0812">Transmembrane</keyword>
<keyword evidence="1" id="KW-0472">Membrane</keyword>
<proteinExistence type="predicted"/>
<dbReference type="InterPro" id="IPR008274">
    <property type="entry name" value="AldOxase/xan_DH_MoCoBD1"/>
</dbReference>
<dbReference type="InterPro" id="IPR006311">
    <property type="entry name" value="TAT_signal"/>
</dbReference>
<dbReference type="InterPro" id="IPR046867">
    <property type="entry name" value="AldOxase/xan_DH_MoCoBD2"/>
</dbReference>
<dbReference type="SMART" id="SM01008">
    <property type="entry name" value="Ald_Xan_dh_C"/>
    <property type="match status" value="1"/>
</dbReference>
<evidence type="ECO:0000313" key="3">
    <source>
        <dbReference type="EMBL" id="PSH61820.1"/>
    </source>
</evidence>
<dbReference type="Gene3D" id="3.30.365.10">
    <property type="entry name" value="Aldehyde oxidase/xanthine dehydrogenase, molybdopterin binding domain"/>
    <property type="match status" value="4"/>
</dbReference>
<dbReference type="PANTHER" id="PTHR47495:SF2">
    <property type="entry name" value="ALDEHYDE DEHYDROGENASE"/>
    <property type="match status" value="1"/>
</dbReference>
<evidence type="ECO:0000256" key="1">
    <source>
        <dbReference type="SAM" id="Phobius"/>
    </source>
</evidence>
<dbReference type="InterPro" id="IPR012368">
    <property type="entry name" value="OxRdtase_Mopterin-bd_su_IorB"/>
</dbReference>
<reference evidence="4" key="1">
    <citation type="submission" date="2017-11" db="EMBL/GenBank/DDBJ databases">
        <authorList>
            <person name="Kuznetsova I."/>
            <person name="Sazanova A."/>
            <person name="Chirak E."/>
            <person name="Safronova V."/>
            <person name="Willems A."/>
        </authorList>
    </citation>
    <scope>NUCLEOTIDE SEQUENCE [LARGE SCALE GENOMIC DNA]</scope>
    <source>
        <strain evidence="4">CCBAU 03422</strain>
    </source>
</reference>
<dbReference type="SUPFAM" id="SSF56003">
    <property type="entry name" value="Molybdenum cofactor-binding domain"/>
    <property type="match status" value="2"/>
</dbReference>
<keyword evidence="4" id="KW-1185">Reference proteome</keyword>
<dbReference type="InterPro" id="IPR052516">
    <property type="entry name" value="N-heterocyclic_Hydroxylase"/>
</dbReference>
<dbReference type="InterPro" id="IPR000674">
    <property type="entry name" value="Ald_Oxase/Xan_DH_a/b"/>
</dbReference>
<sequence length="738" mass="78100">MKHDGQRPGKSSDAAMPTRRSFIQAGLGVGGAFTVVFGLPQIARYAQRHTQDAASTEVDIPPFIPNAVVQIDRDGHVSLTISQVEMGQGTYTSMPMLIAEELEIELSTITVKHAPPGDTLFGNALIGEQVTGGSTSVRAFYDPLRKVGATVREMLIAAAAKGWNVDAASCHAENGTVVHSPTMRKVGYGELIQIAASIPPPADVKLKMPSEFKLIGKAAKRLDTPEKLNGSAVYGIDVKLSGLKVATVSACPVLGGRLASVDPKNALAVRGVRQIVQLDNAVAVVADHMAAAKKGLAALSIIWEAGPNEATGIADIVAQLAVASETPGAVAVQRGDVAAALDSAATRVDAVYQMPFLSHAPMEPINCTVHVQEDSCEVWVGTQVVSRAQAAAAEASGLPLEKVTVHNHLVGGGFGRRLDVDSIHQAVQFAKQVAGPVKFIWTREEDIQHDIFRPYYYDRLSAGLDQSGVPLAFHHKVTGSSIIARWEPFKFKNGIDNDAVEGGSGPYDFANVLVDYVRHEPPAGLTTGWWRGVGFTHNAFIVECFIDELATTAGQDPVSYRRNLLKKDTRALAVLDLVAEKSGWGTPLPSGSGRGISIFNGFGMYMAQVAEVSVSTNGAVKVKRVTCALDAGTIINPDTVNAQVQGGVIFGLTAALYGEITIKNGKVEQSNFDTYRMLRINEAPLIDVNIIQSNESPGGMGEPGTSGIAPAVVNAIFAATGKRLRKLPIDSSLLAQGA</sequence>
<dbReference type="Proteomes" id="UP000241764">
    <property type="component" value="Unassembled WGS sequence"/>
</dbReference>
<dbReference type="InterPro" id="IPR037165">
    <property type="entry name" value="AldOxase/xan_DH_Mopterin-bd_sf"/>
</dbReference>
<dbReference type="AlphaFoldDB" id="A0A2P7B5X1"/>
<dbReference type="Pfam" id="PF02738">
    <property type="entry name" value="MoCoBD_1"/>
    <property type="match status" value="1"/>
</dbReference>
<dbReference type="PROSITE" id="PS51318">
    <property type="entry name" value="TAT"/>
    <property type="match status" value="1"/>
</dbReference>
<dbReference type="PIRSF" id="PIRSF036389">
    <property type="entry name" value="IOR_B"/>
    <property type="match status" value="1"/>
</dbReference>
<feature type="transmembrane region" description="Helical" evidence="1">
    <location>
        <begin position="21"/>
        <end position="39"/>
    </location>
</feature>
<dbReference type="EMBL" id="PGGM01000011">
    <property type="protein sequence ID" value="PSH61820.1"/>
    <property type="molecule type" value="Genomic_DNA"/>
</dbReference>
<comment type="caution">
    <text evidence="3">The sequence shown here is derived from an EMBL/GenBank/DDBJ whole genome shotgun (WGS) entry which is preliminary data.</text>
</comment>
<dbReference type="Pfam" id="PF20256">
    <property type="entry name" value="MoCoBD_2"/>
    <property type="match status" value="2"/>
</dbReference>
<feature type="domain" description="Aldehyde oxidase/xanthine dehydrogenase a/b hammerhead" evidence="2">
    <location>
        <begin position="229"/>
        <end position="307"/>
    </location>
</feature>
<protein>
    <submittedName>
        <fullName evidence="3">Aldehyde dehydrogenase</fullName>
    </submittedName>
</protein>